<dbReference type="AlphaFoldDB" id="A0A7C3IXI8"/>
<dbReference type="PANTHER" id="PTHR43055">
    <property type="entry name" value="FORMATE-DEPENDENT PHOSPHORIBOSYLGLYCINAMIDE FORMYLTRANSFERASE"/>
    <property type="match status" value="1"/>
</dbReference>
<comment type="caution">
    <text evidence="7">The sequence shown here is derived from an EMBL/GenBank/DDBJ whole genome shotgun (WGS) entry which is preliminary data.</text>
</comment>
<evidence type="ECO:0000256" key="5">
    <source>
        <dbReference type="PROSITE-ProRule" id="PRU00409"/>
    </source>
</evidence>
<evidence type="ECO:0000256" key="2">
    <source>
        <dbReference type="ARBA" id="ARBA00022741"/>
    </source>
</evidence>
<evidence type="ECO:0000256" key="1">
    <source>
        <dbReference type="ARBA" id="ARBA00022598"/>
    </source>
</evidence>
<dbReference type="InterPro" id="IPR016185">
    <property type="entry name" value="PreATP-grasp_dom_sf"/>
</dbReference>
<keyword evidence="3" id="KW-0658">Purine biosynthesis</keyword>
<dbReference type="GO" id="GO:0005829">
    <property type="term" value="C:cytosol"/>
    <property type="evidence" value="ECO:0007669"/>
    <property type="project" value="TreeGrafter"/>
</dbReference>
<evidence type="ECO:0000259" key="6">
    <source>
        <dbReference type="PROSITE" id="PS50975"/>
    </source>
</evidence>
<feature type="domain" description="ATP-grasp" evidence="6">
    <location>
        <begin position="159"/>
        <end position="362"/>
    </location>
</feature>
<dbReference type="GO" id="GO:0016874">
    <property type="term" value="F:ligase activity"/>
    <property type="evidence" value="ECO:0007669"/>
    <property type="project" value="UniProtKB-KW"/>
</dbReference>
<protein>
    <submittedName>
        <fullName evidence="7">ATP-grasp domain-containing protein</fullName>
    </submittedName>
</protein>
<evidence type="ECO:0000313" key="7">
    <source>
        <dbReference type="EMBL" id="HFK20554.1"/>
    </source>
</evidence>
<dbReference type="Gene3D" id="3.30.470.20">
    <property type="entry name" value="ATP-grasp fold, B domain"/>
    <property type="match status" value="1"/>
</dbReference>
<dbReference type="EMBL" id="DSTX01000007">
    <property type="protein sequence ID" value="HFK20554.1"/>
    <property type="molecule type" value="Genomic_DNA"/>
</dbReference>
<dbReference type="InterPro" id="IPR011761">
    <property type="entry name" value="ATP-grasp"/>
</dbReference>
<dbReference type="SUPFAM" id="SSF51246">
    <property type="entry name" value="Rudiment single hybrid motif"/>
    <property type="match status" value="1"/>
</dbReference>
<dbReference type="GO" id="GO:0046872">
    <property type="term" value="F:metal ion binding"/>
    <property type="evidence" value="ECO:0007669"/>
    <property type="project" value="InterPro"/>
</dbReference>
<dbReference type="GO" id="GO:0005524">
    <property type="term" value="F:ATP binding"/>
    <property type="evidence" value="ECO:0007669"/>
    <property type="project" value="UniProtKB-UniRule"/>
</dbReference>
<dbReference type="InterPro" id="IPR003135">
    <property type="entry name" value="ATP-grasp_carboxylate-amine"/>
</dbReference>
<keyword evidence="4 5" id="KW-0067">ATP-binding</keyword>
<evidence type="ECO:0000256" key="4">
    <source>
        <dbReference type="ARBA" id="ARBA00022840"/>
    </source>
</evidence>
<dbReference type="SUPFAM" id="SSF52440">
    <property type="entry name" value="PreATP-grasp domain"/>
    <property type="match status" value="1"/>
</dbReference>
<dbReference type="GO" id="GO:0006164">
    <property type="term" value="P:purine nucleotide biosynthetic process"/>
    <property type="evidence" value="ECO:0007669"/>
    <property type="project" value="UniProtKB-KW"/>
</dbReference>
<sequence length="458" mass="50584">MMTGICLKEKERHELIERASSLKKEVEGRLSPLEKLDSRRPAVFLSIGGGELGDLAVTASKRVYGGVTSGIKSVAFDKYKGFPAQDAADASEVFNMMDGRALEEKIKKYIPDPSEPHAIYLEVERIDTYTAYRLGMEEGYRVMSTPFGPLICMDRHATKIMFSKLDLDMAPWDYADNDSALQKIAQDFGLPVIVKPVMTSSGHGTSIVKTTEGLDSCYKHAVEHARGIGNEVIVEKYLPELKVNGTEVTQIVVRHYDERGKIVNSCLPPIEHQRPGATYHESWLPSRISDVAAKKCKESAIKIADFIGGLGIYAVEQFVIGERVFNNEVANRPHDTGLVTRWMLNMDEGAIQLTSTLGLVINSSHLAISRRGIYGVAHVVLAPDSISKEVNVESWDVSRYNRSVSGRIDSDLWYFGKPSAYAGRRMALAVVFSGDLEAARKDAEMAAHTAEACISYSQ</sequence>
<keyword evidence="1" id="KW-0436">Ligase</keyword>
<reference evidence="7" key="1">
    <citation type="journal article" date="2020" name="mSystems">
        <title>Genome- and Community-Level Interaction Insights into Carbon Utilization and Element Cycling Functions of Hydrothermarchaeota in Hydrothermal Sediment.</title>
        <authorList>
            <person name="Zhou Z."/>
            <person name="Liu Y."/>
            <person name="Xu W."/>
            <person name="Pan J."/>
            <person name="Luo Z.H."/>
            <person name="Li M."/>
        </authorList>
    </citation>
    <scope>NUCLEOTIDE SEQUENCE [LARGE SCALE GENOMIC DNA]</scope>
    <source>
        <strain evidence="7">SpSt-468</strain>
    </source>
</reference>
<dbReference type="PANTHER" id="PTHR43055:SF1">
    <property type="entry name" value="FORMATE-DEPENDENT PHOSPHORIBOSYLGLYCINAMIDE FORMYLTRANSFERASE"/>
    <property type="match status" value="1"/>
</dbReference>
<dbReference type="Gene3D" id="3.30.1490.20">
    <property type="entry name" value="ATP-grasp fold, A domain"/>
    <property type="match status" value="1"/>
</dbReference>
<dbReference type="Gene3D" id="3.40.50.20">
    <property type="match status" value="1"/>
</dbReference>
<dbReference type="SUPFAM" id="SSF56059">
    <property type="entry name" value="Glutathione synthetase ATP-binding domain-like"/>
    <property type="match status" value="1"/>
</dbReference>
<keyword evidence="2 5" id="KW-0547">Nucleotide-binding</keyword>
<dbReference type="Pfam" id="PF02222">
    <property type="entry name" value="ATP-grasp"/>
    <property type="match status" value="1"/>
</dbReference>
<name>A0A7C3IXI8_9CREN</name>
<dbReference type="InterPro" id="IPR013815">
    <property type="entry name" value="ATP_grasp_subdomain_1"/>
</dbReference>
<accession>A0A7C3IXI8</accession>
<organism evidence="7">
    <name type="scientific">Candidatus Methanomethylicus mesodigestus</name>
    <dbReference type="NCBI Taxonomy" id="1867258"/>
    <lineage>
        <taxon>Archaea</taxon>
        <taxon>Thermoproteota</taxon>
        <taxon>Methanosuratincolia</taxon>
        <taxon>Candidatus Methanomethylicales</taxon>
        <taxon>Candidatus Methanomethylicaceae</taxon>
        <taxon>Candidatus Methanomethylicus</taxon>
    </lineage>
</organism>
<dbReference type="PROSITE" id="PS50975">
    <property type="entry name" value="ATP_GRASP"/>
    <property type="match status" value="1"/>
</dbReference>
<evidence type="ECO:0000256" key="3">
    <source>
        <dbReference type="ARBA" id="ARBA00022755"/>
    </source>
</evidence>
<gene>
    <name evidence="7" type="ORF">ENS19_04645</name>
</gene>
<proteinExistence type="predicted"/>
<dbReference type="InterPro" id="IPR011054">
    <property type="entry name" value="Rudment_hybrid_motif"/>
</dbReference>